<name>A0A2T2WF50_9FIRM</name>
<proteinExistence type="predicted"/>
<reference evidence="1 2" key="1">
    <citation type="journal article" date="2014" name="BMC Genomics">
        <title>Comparison of environmental and isolate Sulfobacillus genomes reveals diverse carbon, sulfur, nitrogen, and hydrogen metabolisms.</title>
        <authorList>
            <person name="Justice N.B."/>
            <person name="Norman A."/>
            <person name="Brown C.T."/>
            <person name="Singh A."/>
            <person name="Thomas B.C."/>
            <person name="Banfield J.F."/>
        </authorList>
    </citation>
    <scope>NUCLEOTIDE SEQUENCE [LARGE SCALE GENOMIC DNA]</scope>
    <source>
        <strain evidence="1">AMDSBA3</strain>
    </source>
</reference>
<evidence type="ECO:0000313" key="1">
    <source>
        <dbReference type="EMBL" id="PSR20853.1"/>
    </source>
</evidence>
<protein>
    <submittedName>
        <fullName evidence="1">DDE transposase</fullName>
    </submittedName>
</protein>
<evidence type="ECO:0000313" key="2">
    <source>
        <dbReference type="Proteomes" id="UP000241848"/>
    </source>
</evidence>
<sequence length="45" mass="5280">MAIIPQLKFFSWEEMQPLGDLEHLQLVVEIIPDEPLMRMLEDARG</sequence>
<organism evidence="1 2">
    <name type="scientific">Sulfobacillus acidophilus</name>
    <dbReference type="NCBI Taxonomy" id="53633"/>
    <lineage>
        <taxon>Bacteria</taxon>
        <taxon>Bacillati</taxon>
        <taxon>Bacillota</taxon>
        <taxon>Clostridia</taxon>
        <taxon>Eubacteriales</taxon>
        <taxon>Clostridiales Family XVII. Incertae Sedis</taxon>
        <taxon>Sulfobacillus</taxon>
    </lineage>
</organism>
<comment type="caution">
    <text evidence="1">The sequence shown here is derived from an EMBL/GenBank/DDBJ whole genome shotgun (WGS) entry which is preliminary data.</text>
</comment>
<dbReference type="Proteomes" id="UP000241848">
    <property type="component" value="Unassembled WGS sequence"/>
</dbReference>
<feature type="non-terminal residue" evidence="1">
    <location>
        <position position="45"/>
    </location>
</feature>
<dbReference type="AlphaFoldDB" id="A0A2T2WF50"/>
<dbReference type="EMBL" id="PXYV01000049">
    <property type="protein sequence ID" value="PSR20853.1"/>
    <property type="molecule type" value="Genomic_DNA"/>
</dbReference>
<accession>A0A2T2WF50</accession>
<gene>
    <name evidence="1" type="ORF">C7B45_13265</name>
</gene>